<gene>
    <name evidence="2" type="ORF">F4827_002910</name>
</gene>
<dbReference type="EMBL" id="JACHBW010000007">
    <property type="protein sequence ID" value="MBB6103057.1"/>
    <property type="molecule type" value="Genomic_DNA"/>
</dbReference>
<dbReference type="AlphaFoldDB" id="A0A7W9TX81"/>
<dbReference type="GO" id="GO:0004713">
    <property type="term" value="F:protein tyrosine kinase activity"/>
    <property type="evidence" value="ECO:0007669"/>
    <property type="project" value="TreeGrafter"/>
</dbReference>
<keyword evidence="1" id="KW-0472">Membrane</keyword>
<comment type="caution">
    <text evidence="2">The sequence shown here is derived from an EMBL/GenBank/DDBJ whole genome shotgun (WGS) entry which is preliminary data.</text>
</comment>
<feature type="transmembrane region" description="Helical" evidence="1">
    <location>
        <begin position="349"/>
        <end position="370"/>
    </location>
</feature>
<accession>A0A7W9TX81</accession>
<protein>
    <submittedName>
        <fullName evidence="2">Capsular polysaccharide transport system permease protein</fullName>
    </submittedName>
</protein>
<dbReference type="GO" id="GO:0005886">
    <property type="term" value="C:plasma membrane"/>
    <property type="evidence" value="ECO:0007669"/>
    <property type="project" value="TreeGrafter"/>
</dbReference>
<feature type="transmembrane region" description="Helical" evidence="1">
    <location>
        <begin position="21"/>
        <end position="40"/>
    </location>
</feature>
<dbReference type="InterPro" id="IPR050445">
    <property type="entry name" value="Bact_polysacc_biosynth/exp"/>
</dbReference>
<dbReference type="PANTHER" id="PTHR32309:SF13">
    <property type="entry name" value="FERRIC ENTEROBACTIN TRANSPORT PROTEIN FEPE"/>
    <property type="match status" value="1"/>
</dbReference>
<sequence>MDSPTKKRKGLIGRVKGINRLFALTVLVPTTIAIVYYGLIASDIYVSESRFVVRSAQRQSQSSVVGALLQGTGLSRAQDDTYPVIDYIRSRDALHKLNDKDYILQAYTSRGDFGSRFHQSFDDSFEALWKYYDGHIVTVDFDSSTSITTLKVRAFTAHDAAHIDELLLQYGEQLINQMNTRAAQDAITFSQQQVDLAAKKAKDAAAALASYRNSETIFDPDKQSALQLQQIAGLQKNMMDANTQLAQLLSIAPANPQVPTLKTQIATLQMQIATMTNAVAGSRGSLSDKAASYVRMQLDAEFANRELASAMTSLENARAEAQRQQLYLERVIQPSEPDSAIEPKRLQSIAATFLLGIVAWGILTIFIAGVKEHKD</sequence>
<evidence type="ECO:0000313" key="2">
    <source>
        <dbReference type="EMBL" id="MBB6103057.1"/>
    </source>
</evidence>
<keyword evidence="1" id="KW-1133">Transmembrane helix</keyword>
<evidence type="ECO:0000313" key="3">
    <source>
        <dbReference type="Proteomes" id="UP000571554"/>
    </source>
</evidence>
<dbReference type="PANTHER" id="PTHR32309">
    <property type="entry name" value="TYROSINE-PROTEIN KINASE"/>
    <property type="match status" value="1"/>
</dbReference>
<keyword evidence="1" id="KW-0812">Transmembrane</keyword>
<name>A0A7W9TX81_9BURK</name>
<reference evidence="2 3" key="1">
    <citation type="submission" date="2020-08" db="EMBL/GenBank/DDBJ databases">
        <title>Above-ground endophytic microbial communities from plants in different locations in the United States.</title>
        <authorList>
            <person name="Frank C."/>
        </authorList>
    </citation>
    <scope>NUCLEOTIDE SEQUENCE [LARGE SCALE GENOMIC DNA]</scope>
    <source>
        <strain evidence="2 3">WP4_2_2</strain>
    </source>
</reference>
<organism evidence="2 3">
    <name type="scientific">Paraburkholderia bannensis</name>
    <dbReference type="NCBI Taxonomy" id="765414"/>
    <lineage>
        <taxon>Bacteria</taxon>
        <taxon>Pseudomonadati</taxon>
        <taxon>Pseudomonadota</taxon>
        <taxon>Betaproteobacteria</taxon>
        <taxon>Burkholderiales</taxon>
        <taxon>Burkholderiaceae</taxon>
        <taxon>Paraburkholderia</taxon>
    </lineage>
</organism>
<proteinExistence type="predicted"/>
<evidence type="ECO:0000256" key="1">
    <source>
        <dbReference type="SAM" id="Phobius"/>
    </source>
</evidence>
<dbReference type="Proteomes" id="UP000571554">
    <property type="component" value="Unassembled WGS sequence"/>
</dbReference>
<keyword evidence="3" id="KW-1185">Reference proteome</keyword>